<keyword evidence="3" id="KW-1185">Reference proteome</keyword>
<feature type="domain" description="Aldehyde oxidase/xanthine dehydrogenase a/b hammerhead" evidence="1">
    <location>
        <begin position="18"/>
        <end position="132"/>
    </location>
</feature>
<comment type="caution">
    <text evidence="2">The sequence shown here is derived from an EMBL/GenBank/DDBJ whole genome shotgun (WGS) entry which is preliminary data.</text>
</comment>
<dbReference type="Pfam" id="PF01315">
    <property type="entry name" value="Ald_Xan_dh_C"/>
    <property type="match status" value="1"/>
</dbReference>
<dbReference type="InterPro" id="IPR008274">
    <property type="entry name" value="AldOxase/xan_DH_MoCoBD1"/>
</dbReference>
<dbReference type="SUPFAM" id="SSF56003">
    <property type="entry name" value="Molybdenum cofactor-binding domain"/>
    <property type="match status" value="1"/>
</dbReference>
<dbReference type="InterPro" id="IPR037165">
    <property type="entry name" value="AldOxase/xan_DH_Mopterin-bd_sf"/>
</dbReference>
<gene>
    <name evidence="2" type="ORF">J2I46_21220</name>
</gene>
<dbReference type="PANTHER" id="PTHR11908">
    <property type="entry name" value="XANTHINE DEHYDROGENASE"/>
    <property type="match status" value="1"/>
</dbReference>
<accession>A0ABS3JM99</accession>
<evidence type="ECO:0000313" key="2">
    <source>
        <dbReference type="EMBL" id="MBO0951120.1"/>
    </source>
</evidence>
<dbReference type="Pfam" id="PF20256">
    <property type="entry name" value="MoCoBD_2"/>
    <property type="match status" value="1"/>
</dbReference>
<dbReference type="SUPFAM" id="SSF54665">
    <property type="entry name" value="CO dehydrogenase molybdoprotein N-domain-like"/>
    <property type="match status" value="1"/>
</dbReference>
<dbReference type="InterPro" id="IPR046867">
    <property type="entry name" value="AldOxase/xan_DH_MoCoBD2"/>
</dbReference>
<dbReference type="EMBL" id="JAFMYW010000007">
    <property type="protein sequence ID" value="MBO0951120.1"/>
    <property type="molecule type" value="Genomic_DNA"/>
</dbReference>
<evidence type="ECO:0000313" key="3">
    <source>
        <dbReference type="Proteomes" id="UP000664628"/>
    </source>
</evidence>
<dbReference type="PANTHER" id="PTHR11908:SF153">
    <property type="entry name" value="DEHYDROGENASE"/>
    <property type="match status" value="1"/>
</dbReference>
<organism evidence="2 3">
    <name type="scientific">Fibrella forsythiae</name>
    <dbReference type="NCBI Taxonomy" id="2817061"/>
    <lineage>
        <taxon>Bacteria</taxon>
        <taxon>Pseudomonadati</taxon>
        <taxon>Bacteroidota</taxon>
        <taxon>Cytophagia</taxon>
        <taxon>Cytophagales</taxon>
        <taxon>Spirosomataceae</taxon>
        <taxon>Fibrella</taxon>
    </lineage>
</organism>
<protein>
    <submittedName>
        <fullName evidence="2">Xanthine dehydrogenase family protein molybdopterin-binding subunit</fullName>
    </submittedName>
</protein>
<reference evidence="2 3" key="1">
    <citation type="submission" date="2021-03" db="EMBL/GenBank/DDBJ databases">
        <title>Fibrella sp. HMF5405 genome sequencing and assembly.</title>
        <authorList>
            <person name="Kang H."/>
            <person name="Kim H."/>
            <person name="Bae S."/>
            <person name="Joh K."/>
        </authorList>
    </citation>
    <scope>NUCLEOTIDE SEQUENCE [LARGE SCALE GENOMIC DNA]</scope>
    <source>
        <strain evidence="2 3">HMF5405</strain>
    </source>
</reference>
<dbReference type="Gene3D" id="3.30.365.10">
    <property type="entry name" value="Aldehyde oxidase/xanthine dehydrogenase, molybdopterin binding domain"/>
    <property type="match status" value="4"/>
</dbReference>
<proteinExistence type="predicted"/>
<evidence type="ECO:0000259" key="1">
    <source>
        <dbReference type="SMART" id="SM01008"/>
    </source>
</evidence>
<dbReference type="InterPro" id="IPR016208">
    <property type="entry name" value="Ald_Oxase/xanthine_DH-like"/>
</dbReference>
<dbReference type="InterPro" id="IPR036856">
    <property type="entry name" value="Ald_Oxase/Xan_DH_a/b_sf"/>
</dbReference>
<dbReference type="SMART" id="SM01008">
    <property type="entry name" value="Ald_Xan_dh_C"/>
    <property type="match status" value="1"/>
</dbReference>
<dbReference type="Pfam" id="PF02738">
    <property type="entry name" value="MoCoBD_1"/>
    <property type="match status" value="1"/>
</dbReference>
<name>A0ABS3JM99_9BACT</name>
<dbReference type="Gene3D" id="3.90.1170.50">
    <property type="entry name" value="Aldehyde oxidase/xanthine dehydrogenase, a/b hammerhead"/>
    <property type="match status" value="1"/>
</dbReference>
<dbReference type="RefSeq" id="WP_207331077.1">
    <property type="nucleotide sequence ID" value="NZ_JAFMYW010000007.1"/>
</dbReference>
<dbReference type="Proteomes" id="UP000664628">
    <property type="component" value="Unassembled WGS sequence"/>
</dbReference>
<sequence>MTYIGQPVKRVEGADKVTGKAKYAAEFNVPDLTYGYVVSSALVKGKITSIDTSEALALPGVLEVFTHENRPKTAWFDMNYKDMDAPPGSPFRPLHDEKIKYSGQPIALVVAETFELARYAASLVKATYEQEAHETDLEAHLAEARDPAVGVASLLKPPPPKPRGNADMAMMAADVSIKARHVHGPQHHNPMEMFATTVEYGKEDKDGKPYLTIYDKTQGAYNSQLYVAQIFDLPFSHVRVISPYVGGGFGSGLRPQYQLFLAVMASKALKRSVRVTLTRQQMFTFGHRPNTVQEVELGASSDGTITAIKHDAKAATSQFEDYTEVVVNWTGMLYDVPDTTLTYKLKPLDIYSPLDMRAPGGVTGDHAIETAIDALAYELGMDPVELRLKNYSEKNWTEGDKPYSSKELRACFYQGAERFGWKERNPEPRSMKRGHNLVGWGMATGIWDAGRLFARAEAILTVNGKLRVSSATADIGTGTYTIMTQIAADTLGMPIEDVIFKLGDTEMPLAPFQGGSMTISTVGSAVKQVCEDLGKKLLKLAGKDAKSPFYDANWKDVTFFDGELRLKKDPHVSMKLVDIVALNGGRAVSETSTSMPNPLVSGKYSKHTHSAAFVEVEVDEDLGTVTVKRAVTAVAGGRIMNPRTARSQIIGGMVWGISSALQEDSKMDHNYGRFMNHNLAEYHVPVCADIHDLDVIFVEEHDDIVNPLGAKGLGEIGIVGMPAAIANAVFHATGKRIYDLPITIDRVLY</sequence>
<dbReference type="InterPro" id="IPR000674">
    <property type="entry name" value="Ald_Oxase/Xan_DH_a/b"/>
</dbReference>